<dbReference type="Proteomes" id="UP001371456">
    <property type="component" value="Unassembled WGS sequence"/>
</dbReference>
<reference evidence="1 2" key="1">
    <citation type="submission" date="2024-02" db="EMBL/GenBank/DDBJ databases">
        <title>de novo genome assembly of Solanum bulbocastanum strain 11H21.</title>
        <authorList>
            <person name="Hosaka A.J."/>
        </authorList>
    </citation>
    <scope>NUCLEOTIDE SEQUENCE [LARGE SCALE GENOMIC DNA]</scope>
    <source>
        <tissue evidence="1">Young leaves</tissue>
    </source>
</reference>
<comment type="caution">
    <text evidence="1">The sequence shown here is derived from an EMBL/GenBank/DDBJ whole genome shotgun (WGS) entry which is preliminary data.</text>
</comment>
<dbReference type="EMBL" id="JBANQN010000004">
    <property type="protein sequence ID" value="KAK6790837.1"/>
    <property type="molecule type" value="Genomic_DNA"/>
</dbReference>
<accession>A0AAN8TT00</accession>
<proteinExistence type="predicted"/>
<sequence>MKVYICITFFLRNIYLI</sequence>
<evidence type="ECO:0000313" key="1">
    <source>
        <dbReference type="EMBL" id="KAK6790837.1"/>
    </source>
</evidence>
<gene>
    <name evidence="1" type="ORF">RDI58_009918</name>
</gene>
<dbReference type="AlphaFoldDB" id="A0AAN8TT00"/>
<name>A0AAN8TT00_SOLBU</name>
<protein>
    <submittedName>
        <fullName evidence="1">Uncharacterized protein</fullName>
    </submittedName>
</protein>
<keyword evidence="2" id="KW-1185">Reference proteome</keyword>
<evidence type="ECO:0000313" key="2">
    <source>
        <dbReference type="Proteomes" id="UP001371456"/>
    </source>
</evidence>
<organism evidence="1 2">
    <name type="scientific">Solanum bulbocastanum</name>
    <name type="common">Wild potato</name>
    <dbReference type="NCBI Taxonomy" id="147425"/>
    <lineage>
        <taxon>Eukaryota</taxon>
        <taxon>Viridiplantae</taxon>
        <taxon>Streptophyta</taxon>
        <taxon>Embryophyta</taxon>
        <taxon>Tracheophyta</taxon>
        <taxon>Spermatophyta</taxon>
        <taxon>Magnoliopsida</taxon>
        <taxon>eudicotyledons</taxon>
        <taxon>Gunneridae</taxon>
        <taxon>Pentapetalae</taxon>
        <taxon>asterids</taxon>
        <taxon>lamiids</taxon>
        <taxon>Solanales</taxon>
        <taxon>Solanaceae</taxon>
        <taxon>Solanoideae</taxon>
        <taxon>Solaneae</taxon>
        <taxon>Solanum</taxon>
    </lineage>
</organism>